<reference evidence="3" key="2">
    <citation type="submission" date="2019-09" db="UniProtKB">
        <authorList>
            <consortium name="WormBaseParasite"/>
        </authorList>
    </citation>
    <scope>IDENTIFICATION</scope>
</reference>
<accession>A0A183FN33</accession>
<dbReference type="PANTHER" id="PTHR22954:SF3">
    <property type="entry name" value="PROTEIN CBG08539"/>
    <property type="match status" value="1"/>
</dbReference>
<dbReference type="Pfam" id="PF03564">
    <property type="entry name" value="DUF1759"/>
    <property type="match status" value="1"/>
</dbReference>
<evidence type="ECO:0000313" key="1">
    <source>
        <dbReference type="EMBL" id="VDO78148.1"/>
    </source>
</evidence>
<reference evidence="1 2" key="1">
    <citation type="submission" date="2018-11" db="EMBL/GenBank/DDBJ databases">
        <authorList>
            <consortium name="Pathogen Informatics"/>
        </authorList>
    </citation>
    <scope>NUCLEOTIDE SEQUENCE [LARGE SCALE GENOMIC DNA]</scope>
</reference>
<proteinExistence type="predicted"/>
<evidence type="ECO:0000313" key="3">
    <source>
        <dbReference type="WBParaSite" id="HPBE_0000886601-mRNA-1"/>
    </source>
</evidence>
<dbReference type="PANTHER" id="PTHR22954">
    <property type="entry name" value="RETROVIRAL PROTEASE-RELATED"/>
    <property type="match status" value="1"/>
</dbReference>
<dbReference type="OrthoDB" id="5862292at2759"/>
<gene>
    <name evidence="1" type="ORF">HPBE_LOCUS8867</name>
</gene>
<organism evidence="2 3">
    <name type="scientific">Heligmosomoides polygyrus</name>
    <name type="common">Parasitic roundworm</name>
    <dbReference type="NCBI Taxonomy" id="6339"/>
    <lineage>
        <taxon>Eukaryota</taxon>
        <taxon>Metazoa</taxon>
        <taxon>Ecdysozoa</taxon>
        <taxon>Nematoda</taxon>
        <taxon>Chromadorea</taxon>
        <taxon>Rhabditida</taxon>
        <taxon>Rhabditina</taxon>
        <taxon>Rhabditomorpha</taxon>
        <taxon>Strongyloidea</taxon>
        <taxon>Heligmosomidae</taxon>
        <taxon>Heligmosomoides</taxon>
    </lineage>
</organism>
<dbReference type="WBParaSite" id="HPBE_0000886601-mRNA-1">
    <property type="protein sequence ID" value="HPBE_0000886601-mRNA-1"/>
    <property type="gene ID" value="HPBE_0000886601"/>
</dbReference>
<keyword evidence="2" id="KW-1185">Reference proteome</keyword>
<dbReference type="EMBL" id="UZAH01026275">
    <property type="protein sequence ID" value="VDO78148.1"/>
    <property type="molecule type" value="Genomic_DNA"/>
</dbReference>
<dbReference type="Proteomes" id="UP000050761">
    <property type="component" value="Unassembled WGS sequence"/>
</dbReference>
<evidence type="ECO:0000313" key="2">
    <source>
        <dbReference type="Proteomes" id="UP000050761"/>
    </source>
</evidence>
<sequence>MLAKIEELKQKVNFRSPKREIQTQWEILQITRTPLVQNNPESKGDLYSGDAYEEIDPGDLLQGNRPPTQQHMTAHSGLEPHQQDEEQMVLSPALKIKYPQIKLPHFDGENDSWDEFWDVYSLIVDQNAQLGELEKILYLKDAIRGKAQNAIKSIPMKASNYSLIVDVLHKKYGNKGNNRSQIVQRLLALPAANTGGEKCVETLEKVNDLVFQMVATGYDVRKRHDPLWVDTILAKFPYEIIKECMKREKEGSQLTVGVLLEELGEEVSSTALFERRFKSLRGKNLTIPTLHDARNRLRQTACFACFAADPGLIDQKIVSFFSLLLKKQKPSLLKLVAVANPTVLWWIKTNHLQHTNMRKTR</sequence>
<name>A0A183FN33_HELPZ</name>
<dbReference type="AlphaFoldDB" id="A0A183FN33"/>
<dbReference type="InterPro" id="IPR005312">
    <property type="entry name" value="DUF1759"/>
</dbReference>
<protein>
    <submittedName>
        <fullName evidence="1 3">Uncharacterized protein</fullName>
    </submittedName>
</protein>
<accession>A0A3P8BNT6</accession>